<evidence type="ECO:0000313" key="3">
    <source>
        <dbReference type="Proteomes" id="UP000789739"/>
    </source>
</evidence>
<evidence type="ECO:0000313" key="2">
    <source>
        <dbReference type="EMBL" id="CAG8501984.1"/>
    </source>
</evidence>
<organism evidence="2 3">
    <name type="scientific">Paraglomus brasilianum</name>
    <dbReference type="NCBI Taxonomy" id="144538"/>
    <lineage>
        <taxon>Eukaryota</taxon>
        <taxon>Fungi</taxon>
        <taxon>Fungi incertae sedis</taxon>
        <taxon>Mucoromycota</taxon>
        <taxon>Glomeromycotina</taxon>
        <taxon>Glomeromycetes</taxon>
        <taxon>Paraglomerales</taxon>
        <taxon>Paraglomeraceae</taxon>
        <taxon>Paraglomus</taxon>
    </lineage>
</organism>
<feature type="coiled-coil region" evidence="1">
    <location>
        <begin position="171"/>
        <end position="198"/>
    </location>
</feature>
<accession>A0A9N8ZN59</accession>
<gene>
    <name evidence="2" type="ORF">PBRASI_LOCUS2656</name>
</gene>
<dbReference type="AlphaFoldDB" id="A0A9N8ZN59"/>
<keyword evidence="3" id="KW-1185">Reference proteome</keyword>
<comment type="caution">
    <text evidence="2">The sequence shown here is derived from an EMBL/GenBank/DDBJ whole genome shotgun (WGS) entry which is preliminary data.</text>
</comment>
<feature type="coiled-coil region" evidence="1">
    <location>
        <begin position="98"/>
        <end position="146"/>
    </location>
</feature>
<proteinExistence type="predicted"/>
<evidence type="ECO:0000256" key="1">
    <source>
        <dbReference type="SAM" id="Coils"/>
    </source>
</evidence>
<dbReference type="OrthoDB" id="2382251at2759"/>
<reference evidence="2" key="1">
    <citation type="submission" date="2021-06" db="EMBL/GenBank/DDBJ databases">
        <authorList>
            <person name="Kallberg Y."/>
            <person name="Tangrot J."/>
            <person name="Rosling A."/>
        </authorList>
    </citation>
    <scope>NUCLEOTIDE SEQUENCE</scope>
    <source>
        <strain evidence="2">BR232B</strain>
    </source>
</reference>
<name>A0A9N8ZN59_9GLOM</name>
<dbReference type="Proteomes" id="UP000789739">
    <property type="component" value="Unassembled WGS sequence"/>
</dbReference>
<protein>
    <submittedName>
        <fullName evidence="2">9881_t:CDS:1</fullName>
    </submittedName>
</protein>
<keyword evidence="1" id="KW-0175">Coiled coil</keyword>
<sequence length="368" mass="41991">MSKFEEPSPSLSVKLPNLDLDSTTLPTDIVQKQDTEVNAETNETTLKQIAEDPTCKFSVASSGITQELEKIETATNASQTIAAKNLVQELDGDLKDPLQEATEQIQKLLKALDKSHSDLAAVTEHCARLQKRLDESEAERKANEREASPLLQRTRTYEGNHDGSNAETIERLDESKELEKLKEENEQLKLELQACKKETRPFTKMYFRESKSRLEEIRKDRLYSRLQLSKVDEADTKILAEIIKELMLTLKLEKIDQLVPTIDQLDKVMRIIPQLREFINNVVFLATSYNGYRTGLSHNFSTYRSPALTRSHSANTTLSNLLNVPSEQTLNATLDTLSQWRDAIRNMESFATQILQASHTNWNKYHHC</sequence>
<dbReference type="EMBL" id="CAJVPI010000214">
    <property type="protein sequence ID" value="CAG8501984.1"/>
    <property type="molecule type" value="Genomic_DNA"/>
</dbReference>